<dbReference type="InterPro" id="IPR004111">
    <property type="entry name" value="Repressor_TetR_C"/>
</dbReference>
<feature type="region of interest" description="Disordered" evidence="5">
    <location>
        <begin position="1"/>
        <end position="21"/>
    </location>
</feature>
<evidence type="ECO:0000259" key="6">
    <source>
        <dbReference type="PROSITE" id="PS50977"/>
    </source>
</evidence>
<accession>A0ABT3H507</accession>
<keyword evidence="2 4" id="KW-0238">DNA-binding</keyword>
<evidence type="ECO:0000256" key="1">
    <source>
        <dbReference type="ARBA" id="ARBA00023015"/>
    </source>
</evidence>
<keyword evidence="1" id="KW-0805">Transcription regulation</keyword>
<reference evidence="7 8" key="1">
    <citation type="submission" date="2022-10" db="EMBL/GenBank/DDBJ databases">
        <title>Pararhodobacter sp. nov., isolated from marine algae.</title>
        <authorList>
            <person name="Choi B.J."/>
            <person name="Kim J.M."/>
            <person name="Lee J.K."/>
            <person name="Choi D.G."/>
            <person name="Jeon C.O."/>
        </authorList>
    </citation>
    <scope>NUCLEOTIDE SEQUENCE [LARGE SCALE GENOMIC DNA]</scope>
    <source>
        <strain evidence="7 8">ZQ420</strain>
    </source>
</reference>
<dbReference type="SUPFAM" id="SSF46689">
    <property type="entry name" value="Homeodomain-like"/>
    <property type="match status" value="1"/>
</dbReference>
<organism evidence="7 8">
    <name type="scientific">Pararhodobacter zhoushanensis</name>
    <dbReference type="NCBI Taxonomy" id="2479545"/>
    <lineage>
        <taxon>Bacteria</taxon>
        <taxon>Pseudomonadati</taxon>
        <taxon>Pseudomonadota</taxon>
        <taxon>Alphaproteobacteria</taxon>
        <taxon>Rhodobacterales</taxon>
        <taxon>Paracoccaceae</taxon>
        <taxon>Pararhodobacter</taxon>
    </lineage>
</organism>
<proteinExistence type="predicted"/>
<dbReference type="PROSITE" id="PS50977">
    <property type="entry name" value="HTH_TETR_2"/>
    <property type="match status" value="1"/>
</dbReference>
<dbReference type="Gene3D" id="1.10.357.10">
    <property type="entry name" value="Tetracycline Repressor, domain 2"/>
    <property type="match status" value="1"/>
</dbReference>
<dbReference type="PANTHER" id="PTHR30055">
    <property type="entry name" value="HTH-TYPE TRANSCRIPTIONAL REGULATOR RUTR"/>
    <property type="match status" value="1"/>
</dbReference>
<dbReference type="SUPFAM" id="SSF48498">
    <property type="entry name" value="Tetracyclin repressor-like, C-terminal domain"/>
    <property type="match status" value="1"/>
</dbReference>
<dbReference type="Proteomes" id="UP001208938">
    <property type="component" value="Unassembled WGS sequence"/>
</dbReference>
<evidence type="ECO:0000256" key="4">
    <source>
        <dbReference type="PROSITE-ProRule" id="PRU00335"/>
    </source>
</evidence>
<evidence type="ECO:0000256" key="5">
    <source>
        <dbReference type="SAM" id="MobiDB-lite"/>
    </source>
</evidence>
<keyword evidence="8" id="KW-1185">Reference proteome</keyword>
<dbReference type="InterPro" id="IPR001647">
    <property type="entry name" value="HTH_TetR"/>
</dbReference>
<dbReference type="InterPro" id="IPR009057">
    <property type="entry name" value="Homeodomain-like_sf"/>
</dbReference>
<evidence type="ECO:0000256" key="2">
    <source>
        <dbReference type="ARBA" id="ARBA00023125"/>
    </source>
</evidence>
<dbReference type="EMBL" id="JAPDFL010000002">
    <property type="protein sequence ID" value="MCW1934895.1"/>
    <property type="molecule type" value="Genomic_DNA"/>
</dbReference>
<dbReference type="InterPro" id="IPR036271">
    <property type="entry name" value="Tet_transcr_reg_TetR-rel_C_sf"/>
</dbReference>
<evidence type="ECO:0000313" key="8">
    <source>
        <dbReference type="Proteomes" id="UP001208938"/>
    </source>
</evidence>
<evidence type="ECO:0000256" key="3">
    <source>
        <dbReference type="ARBA" id="ARBA00023163"/>
    </source>
</evidence>
<dbReference type="Pfam" id="PF02909">
    <property type="entry name" value="TetR_C_1"/>
    <property type="match status" value="1"/>
</dbReference>
<evidence type="ECO:0000313" key="7">
    <source>
        <dbReference type="EMBL" id="MCW1934895.1"/>
    </source>
</evidence>
<sequence>MAKKTTSGQRRGKGAGQSTPELSKAQIVDSALRLIDEKGLQSFSVRNLAKTLECYPTAIYWYTPSRYFLIAEIITVVLADVVPDLSLGWQDWLRALFRRYREAISKHPNVAPLIGVNLVSNAAVDLDLIEGALAKLHEAGFRDEALINAYNAVIGGMVGFTTQEFAMLPPDVEELEANLKDVPQRIDSSQHPHLAQLAPRMLGSAFILRWQNGAAQPMDGAFATYVEAFVTGLEAALAPNPSQV</sequence>
<feature type="DNA-binding region" description="H-T-H motif" evidence="4">
    <location>
        <begin position="44"/>
        <end position="63"/>
    </location>
</feature>
<dbReference type="PANTHER" id="PTHR30055:SF151">
    <property type="entry name" value="TRANSCRIPTIONAL REGULATORY PROTEIN"/>
    <property type="match status" value="1"/>
</dbReference>
<gene>
    <name evidence="7" type="ORF">OKW52_22245</name>
</gene>
<dbReference type="RefSeq" id="WP_264507782.1">
    <property type="nucleotide sequence ID" value="NZ_JAPDFL010000002.1"/>
</dbReference>
<dbReference type="InterPro" id="IPR050109">
    <property type="entry name" value="HTH-type_TetR-like_transc_reg"/>
</dbReference>
<name>A0ABT3H507_9RHOB</name>
<keyword evidence="3" id="KW-0804">Transcription</keyword>
<dbReference type="Gene3D" id="1.10.10.60">
    <property type="entry name" value="Homeodomain-like"/>
    <property type="match status" value="1"/>
</dbReference>
<feature type="domain" description="HTH tetR-type" evidence="6">
    <location>
        <begin position="21"/>
        <end position="81"/>
    </location>
</feature>
<protein>
    <submittedName>
        <fullName evidence="7">TetR/AcrR family transcriptional regulator C-terminal domain-containing protein</fullName>
    </submittedName>
</protein>
<comment type="caution">
    <text evidence="7">The sequence shown here is derived from an EMBL/GenBank/DDBJ whole genome shotgun (WGS) entry which is preliminary data.</text>
</comment>